<protein>
    <recommendedName>
        <fullName evidence="6">Transcription antitermination protein NusB</fullName>
    </recommendedName>
    <alternativeName>
        <fullName evidence="6">Antitermination factor NusB</fullName>
    </alternativeName>
</protein>
<evidence type="ECO:0000256" key="2">
    <source>
        <dbReference type="ARBA" id="ARBA00022814"/>
    </source>
</evidence>
<dbReference type="InterPro" id="IPR011605">
    <property type="entry name" value="NusB_fam"/>
</dbReference>
<dbReference type="Proteomes" id="UP001500051">
    <property type="component" value="Unassembled WGS sequence"/>
</dbReference>
<dbReference type="PANTHER" id="PTHR11078:SF3">
    <property type="entry name" value="ANTITERMINATION NUSB DOMAIN-CONTAINING PROTEIN"/>
    <property type="match status" value="1"/>
</dbReference>
<evidence type="ECO:0000313" key="9">
    <source>
        <dbReference type="Proteomes" id="UP001500051"/>
    </source>
</evidence>
<evidence type="ECO:0000313" key="8">
    <source>
        <dbReference type="EMBL" id="GAA3716102.1"/>
    </source>
</evidence>
<keyword evidence="4 6" id="KW-0805">Transcription regulation</keyword>
<comment type="caution">
    <text evidence="8">The sequence shown here is derived from an EMBL/GenBank/DDBJ whole genome shotgun (WGS) entry which is preliminary data.</text>
</comment>
<reference evidence="9" key="1">
    <citation type="journal article" date="2019" name="Int. J. Syst. Evol. Microbiol.">
        <title>The Global Catalogue of Microorganisms (GCM) 10K type strain sequencing project: providing services to taxonomists for standard genome sequencing and annotation.</title>
        <authorList>
            <consortium name="The Broad Institute Genomics Platform"/>
            <consortium name="The Broad Institute Genome Sequencing Center for Infectious Disease"/>
            <person name="Wu L."/>
            <person name="Ma J."/>
        </authorList>
    </citation>
    <scope>NUCLEOTIDE SEQUENCE [LARGE SCALE GENOMIC DNA]</scope>
    <source>
        <strain evidence="9">JCM 16548</strain>
    </source>
</reference>
<proteinExistence type="inferred from homology"/>
<keyword evidence="2 6" id="KW-0889">Transcription antitermination</keyword>
<sequence>MTTRTTHSSTQTKARKRAVDILFEADLRDTDVLATLAERSADAEPPVRDFTAGLVQGVSAHREVIDARIVRALADGWSLQRLPRVDRTIMRIAVFEIDHTPVPDAVAVSEAVGLAGQLSTDDSPKFVNGVLRTVVDTKASPGPTTAEIA</sequence>
<comment type="function">
    <text evidence="6">Involved in transcription antitermination. Required for transcription of ribosomal RNA (rRNA) genes. Binds specifically to the boxA antiterminator sequence of the ribosomal RNA (rrn) operons.</text>
</comment>
<dbReference type="PANTHER" id="PTHR11078">
    <property type="entry name" value="N UTILIZATION SUBSTANCE PROTEIN B-RELATED"/>
    <property type="match status" value="1"/>
</dbReference>
<dbReference type="HAMAP" id="MF_00073">
    <property type="entry name" value="NusB"/>
    <property type="match status" value="1"/>
</dbReference>
<organism evidence="8 9">
    <name type="scientific">Microlunatus aurantiacus</name>
    <dbReference type="NCBI Taxonomy" id="446786"/>
    <lineage>
        <taxon>Bacteria</taxon>
        <taxon>Bacillati</taxon>
        <taxon>Actinomycetota</taxon>
        <taxon>Actinomycetes</taxon>
        <taxon>Propionibacteriales</taxon>
        <taxon>Propionibacteriaceae</taxon>
        <taxon>Microlunatus</taxon>
    </lineage>
</organism>
<dbReference type="EMBL" id="BAAAYX010000020">
    <property type="protein sequence ID" value="GAA3716102.1"/>
    <property type="molecule type" value="Genomic_DNA"/>
</dbReference>
<dbReference type="NCBIfam" id="TIGR01951">
    <property type="entry name" value="nusB"/>
    <property type="match status" value="1"/>
</dbReference>
<dbReference type="InterPro" id="IPR035926">
    <property type="entry name" value="NusB-like_sf"/>
</dbReference>
<evidence type="ECO:0000256" key="3">
    <source>
        <dbReference type="ARBA" id="ARBA00022884"/>
    </source>
</evidence>
<name>A0ABP7EBL4_9ACTN</name>
<dbReference type="Gene3D" id="1.10.940.10">
    <property type="entry name" value="NusB-like"/>
    <property type="match status" value="1"/>
</dbReference>
<dbReference type="RefSeq" id="WP_344814192.1">
    <property type="nucleotide sequence ID" value="NZ_BAAAYX010000020.1"/>
</dbReference>
<keyword evidence="5 6" id="KW-0804">Transcription</keyword>
<keyword evidence="3 6" id="KW-0694">RNA-binding</keyword>
<keyword evidence="9" id="KW-1185">Reference proteome</keyword>
<dbReference type="Pfam" id="PF01029">
    <property type="entry name" value="NusB"/>
    <property type="match status" value="1"/>
</dbReference>
<evidence type="ECO:0000256" key="1">
    <source>
        <dbReference type="ARBA" id="ARBA00005952"/>
    </source>
</evidence>
<evidence type="ECO:0000256" key="6">
    <source>
        <dbReference type="HAMAP-Rule" id="MF_00073"/>
    </source>
</evidence>
<gene>
    <name evidence="6 8" type="primary">nusB</name>
    <name evidence="8" type="ORF">GCM10022204_39700</name>
</gene>
<evidence type="ECO:0000256" key="4">
    <source>
        <dbReference type="ARBA" id="ARBA00023015"/>
    </source>
</evidence>
<evidence type="ECO:0000259" key="7">
    <source>
        <dbReference type="Pfam" id="PF01029"/>
    </source>
</evidence>
<accession>A0ABP7EBL4</accession>
<dbReference type="SUPFAM" id="SSF48013">
    <property type="entry name" value="NusB-like"/>
    <property type="match status" value="1"/>
</dbReference>
<evidence type="ECO:0000256" key="5">
    <source>
        <dbReference type="ARBA" id="ARBA00023163"/>
    </source>
</evidence>
<feature type="domain" description="NusB/RsmB/TIM44" evidence="7">
    <location>
        <begin position="13"/>
        <end position="135"/>
    </location>
</feature>
<comment type="similarity">
    <text evidence="1 6">Belongs to the NusB family.</text>
</comment>
<dbReference type="InterPro" id="IPR006027">
    <property type="entry name" value="NusB_RsmB_TIM44"/>
</dbReference>